<feature type="compositionally biased region" description="Polar residues" evidence="1">
    <location>
        <begin position="288"/>
        <end position="299"/>
    </location>
</feature>
<evidence type="ECO:0000313" key="2">
    <source>
        <dbReference type="EMBL" id="ORY75924.1"/>
    </source>
</evidence>
<dbReference type="EMBL" id="MCOG01000024">
    <property type="protein sequence ID" value="ORY75924.1"/>
    <property type="molecule type" value="Genomic_DNA"/>
</dbReference>
<dbReference type="AlphaFoldDB" id="A0A1Y2EXF6"/>
<comment type="caution">
    <text evidence="2">The sequence shown here is derived from an EMBL/GenBank/DDBJ whole genome shotgun (WGS) entry which is preliminary data.</text>
</comment>
<organism evidence="2 3">
    <name type="scientific">Neocallimastix californiae</name>
    <dbReference type="NCBI Taxonomy" id="1754190"/>
    <lineage>
        <taxon>Eukaryota</taxon>
        <taxon>Fungi</taxon>
        <taxon>Fungi incertae sedis</taxon>
        <taxon>Chytridiomycota</taxon>
        <taxon>Chytridiomycota incertae sedis</taxon>
        <taxon>Neocallimastigomycetes</taxon>
        <taxon>Neocallimastigales</taxon>
        <taxon>Neocallimastigaceae</taxon>
        <taxon>Neocallimastix</taxon>
    </lineage>
</organism>
<feature type="compositionally biased region" description="Low complexity" evidence="1">
    <location>
        <begin position="923"/>
        <end position="942"/>
    </location>
</feature>
<protein>
    <submittedName>
        <fullName evidence="2">Uncharacterized protein</fullName>
    </submittedName>
</protein>
<feature type="region of interest" description="Disordered" evidence="1">
    <location>
        <begin position="974"/>
        <end position="1001"/>
    </location>
</feature>
<feature type="compositionally biased region" description="Basic residues" evidence="1">
    <location>
        <begin position="974"/>
        <end position="988"/>
    </location>
</feature>
<feature type="compositionally biased region" description="Basic and acidic residues" evidence="1">
    <location>
        <begin position="300"/>
        <end position="309"/>
    </location>
</feature>
<feature type="compositionally biased region" description="Polar residues" evidence="1">
    <location>
        <begin position="585"/>
        <end position="606"/>
    </location>
</feature>
<feature type="region of interest" description="Disordered" evidence="1">
    <location>
        <begin position="583"/>
        <end position="606"/>
    </location>
</feature>
<feature type="region of interest" description="Disordered" evidence="1">
    <location>
        <begin position="97"/>
        <end position="118"/>
    </location>
</feature>
<feature type="region of interest" description="Disordered" evidence="1">
    <location>
        <begin position="286"/>
        <end position="313"/>
    </location>
</feature>
<keyword evidence="3" id="KW-1185">Reference proteome</keyword>
<proteinExistence type="predicted"/>
<dbReference type="Proteomes" id="UP000193920">
    <property type="component" value="Unassembled WGS sequence"/>
</dbReference>
<evidence type="ECO:0000313" key="3">
    <source>
        <dbReference type="Proteomes" id="UP000193920"/>
    </source>
</evidence>
<sequence>MDIDELDTQKFGIKKNQHFNYFDDSDENIKKINHFYLSIRPFDVINSNKSINEDESGEFKAIEGSKKNETKKVHPNQGETGDLKELAKNKSTPTIEVKENNADLPIKSNKLPSMESLEGKDELKSKSINFENFNANISLNPEDNNQLMYNPKELRKLKSDCQIYFKRNDSTSSSKKKLSRSLSTSDLTQPVSISLKVKLKKFTKEKLNPFFNSSNRSLFNSNVLSNEDDILTDEFPDNKLMKNEEDEDNILEENLEENKEELINNNKINNSIKNTDLILEKMMDEKPNQNNDYTNTPENNSKKDIKLDKSNTSSINNSNTLSTESIIKLSLESVIANKDIKMSQDDLSLLEKKKAEKENESAYTLNEYGQSLFRLRYYLLQLKYLIDCNKELEQIVFYKLALSQYPDSNSVRTWLKRRITREPLVHGYCLPPFIIIDEEAITNGMFNRPLKNKIFHSLSLDKKYQVVEPLRYEFNRKVMGTSEHKSLVNCNSNLKYCQMKQRSDIVLRTIFIKRLFQKAPDTKRLIGNERFQSLKEKALINLQPRLSKHYRTEKNISNSMISIKLKTNKKKGIYLQHHSKKASYDFSSRNGRPTTNNNSLSPKPIDTINSNLHGSTYNKLYEKSKSFQNIFSSNSPSKLRNCHTLTESNHKYSYSQPLTHIIFNKQNNQYSIEPLPSINSSQRLFTKEKSFFSKYIFPSNANIVNGSLNHNINKSNSNMMMNNIGNGNIINNNNVKVLSNMNGSNININNINNNIRNNRNIVMSDMTLNTNNSVGMNMNRSSSNINNNISSYGYRKHSHISSISSIKEITNNSNCYNIDNVKSSIETVSKAKLNIVRNLNSNGNIDASMKNQHIPHDIANSNRKLINIQSQKSLNAFKDSDNMDNNFNQSDIINNYSDQDSVYSLSSNYYENDNSSKKDNNENNENNENNKSNENNENNENNIAADSNKTLVVYQQNNKKGNIFKKVLVLIKPKKQSDKKKKSSKNNSKRKDNKDKLNVNSDNIVDSEETINNSIEISRSYPSTSISNSNFSMNGNNNYSSDDTIHTNSRSIQNIKKVAIEKDEDIKKKKNSKWHIQLFKHSKSKVKN</sequence>
<feature type="region of interest" description="Disordered" evidence="1">
    <location>
        <begin position="906"/>
        <end position="944"/>
    </location>
</feature>
<gene>
    <name evidence="2" type="ORF">LY90DRAFT_665797</name>
</gene>
<dbReference type="OrthoDB" id="2152828at2759"/>
<reference evidence="2 3" key="1">
    <citation type="submission" date="2016-08" db="EMBL/GenBank/DDBJ databases">
        <title>A Parts List for Fungal Cellulosomes Revealed by Comparative Genomics.</title>
        <authorList>
            <consortium name="DOE Joint Genome Institute"/>
            <person name="Haitjema C.H."/>
            <person name="Gilmore S.P."/>
            <person name="Henske J.K."/>
            <person name="Solomon K.V."/>
            <person name="De Groot R."/>
            <person name="Kuo A."/>
            <person name="Mondo S.J."/>
            <person name="Salamov A.A."/>
            <person name="Labutti K."/>
            <person name="Zhao Z."/>
            <person name="Chiniquy J."/>
            <person name="Barry K."/>
            <person name="Brewer H.M."/>
            <person name="Purvine S.O."/>
            <person name="Wright A.T."/>
            <person name="Boxma B."/>
            <person name="Van Alen T."/>
            <person name="Hackstein J.H."/>
            <person name="Baker S.E."/>
            <person name="Grigoriev I.V."/>
            <person name="O'Malley M.A."/>
        </authorList>
    </citation>
    <scope>NUCLEOTIDE SEQUENCE [LARGE SCALE GENOMIC DNA]</scope>
    <source>
        <strain evidence="2 3">G1</strain>
    </source>
</reference>
<name>A0A1Y2EXF6_9FUNG</name>
<evidence type="ECO:0000256" key="1">
    <source>
        <dbReference type="SAM" id="MobiDB-lite"/>
    </source>
</evidence>
<accession>A0A1Y2EXF6</accession>